<reference evidence="1 2" key="1">
    <citation type="submission" date="2019-09" db="EMBL/GenBank/DDBJ databases">
        <title>Draft genome sequence of various Type strains from the CCUG.</title>
        <authorList>
            <person name="Pineiro-Iglesias B."/>
            <person name="Tunovic T."/>
            <person name="Unosson C."/>
            <person name="Inganas E."/>
            <person name="Ohlen M."/>
            <person name="Cardew S."/>
            <person name="Jensie-Markopoulos S."/>
            <person name="Salva-Serra F."/>
            <person name="Jaen-Luchoro D."/>
            <person name="Karlsson R."/>
            <person name="Svensson-Stadler L."/>
            <person name="Chun J."/>
            <person name="Moore E."/>
        </authorList>
    </citation>
    <scope>NUCLEOTIDE SEQUENCE [LARGE SCALE GENOMIC DNA]</scope>
    <source>
        <strain evidence="1 2">CCUG 53682T</strain>
    </source>
</reference>
<evidence type="ECO:0000313" key="2">
    <source>
        <dbReference type="Proteomes" id="UP000322181"/>
    </source>
</evidence>
<protein>
    <recommendedName>
        <fullName evidence="3">Restriction endonuclease</fullName>
    </recommendedName>
</protein>
<proteinExistence type="predicted"/>
<gene>
    <name evidence="1" type="ORF">F4V73_02260</name>
</gene>
<name>A0A5M9R938_9GAMM</name>
<dbReference type="EMBL" id="VXKB01000001">
    <property type="protein sequence ID" value="KAA8716722.1"/>
    <property type="molecule type" value="Genomic_DNA"/>
</dbReference>
<evidence type="ECO:0000313" key="1">
    <source>
        <dbReference type="EMBL" id="KAA8716722.1"/>
    </source>
</evidence>
<evidence type="ECO:0008006" key="3">
    <source>
        <dbReference type="Google" id="ProtNLM"/>
    </source>
</evidence>
<comment type="caution">
    <text evidence="1">The sequence shown here is derived from an EMBL/GenBank/DDBJ whole genome shotgun (WGS) entry which is preliminary data.</text>
</comment>
<dbReference type="RefSeq" id="WP_150384610.1">
    <property type="nucleotide sequence ID" value="NZ_BAAAFS010000001.1"/>
</dbReference>
<dbReference type="AlphaFoldDB" id="A0A5M9R938"/>
<sequence length="361" mass="41647">MKIKDRNEKAKQYILDQLELVASLTESDFKDLKNYHKLKVIARDLIYVKAMGFRGVVATALTGKFLDKDYDYLNDFYHCNPRSIFENGIFYAFQIMKIPCGKSDPLNVAKNNSILDENWAKGKRPQKTAMAVINMLRMISNETDDIIKNKYINYFFFKLHSYSKECGSIPIQSLKETSLPNQLIAFRLVRFTLRYPESGAIPQFVIAKILESLYKYSTIDVIGGTESVFGTNTTSKKPADIWLEQDKKILNLYEITVKKIDHKRLDDSIQALSDTKCLDKTIIFICRLPDDVITLDGYQNGAMIYKNKTFNFIDISNFILSAISLLPKELLDTLIQDIELFICSYMRPEKTKNGWNTIFID</sequence>
<accession>A0A5M9R938</accession>
<dbReference type="Proteomes" id="UP000322181">
    <property type="component" value="Unassembled WGS sequence"/>
</dbReference>
<organism evidence="1 2">
    <name type="scientific">Morganella psychrotolerans</name>
    <dbReference type="NCBI Taxonomy" id="368603"/>
    <lineage>
        <taxon>Bacteria</taxon>
        <taxon>Pseudomonadati</taxon>
        <taxon>Pseudomonadota</taxon>
        <taxon>Gammaproteobacteria</taxon>
        <taxon>Enterobacterales</taxon>
        <taxon>Morganellaceae</taxon>
        <taxon>Morganella</taxon>
    </lineage>
</organism>